<evidence type="ECO:0000256" key="7">
    <source>
        <dbReference type="ARBA" id="ARBA00029745"/>
    </source>
</evidence>
<evidence type="ECO:0000256" key="1">
    <source>
        <dbReference type="ARBA" id="ARBA00005046"/>
    </source>
</evidence>
<organism evidence="12 13">
    <name type="scientific">Tahibacter amnicola</name>
    <dbReference type="NCBI Taxonomy" id="2976241"/>
    <lineage>
        <taxon>Bacteria</taxon>
        <taxon>Pseudomonadati</taxon>
        <taxon>Pseudomonadota</taxon>
        <taxon>Gammaproteobacteria</taxon>
        <taxon>Lysobacterales</taxon>
        <taxon>Rhodanobacteraceae</taxon>
        <taxon>Tahibacter</taxon>
    </lineage>
</organism>
<evidence type="ECO:0000256" key="6">
    <source>
        <dbReference type="ARBA" id="ARBA00026066"/>
    </source>
</evidence>
<dbReference type="EMBL" id="CP104694">
    <property type="protein sequence ID" value="UXI69632.1"/>
    <property type="molecule type" value="Genomic_DNA"/>
</dbReference>
<proteinExistence type="inferred from homology"/>
<dbReference type="CDD" id="cd00756">
    <property type="entry name" value="MoaE"/>
    <property type="match status" value="1"/>
</dbReference>
<dbReference type="RefSeq" id="WP_261696585.1">
    <property type="nucleotide sequence ID" value="NZ_CP104694.1"/>
</dbReference>
<evidence type="ECO:0000256" key="4">
    <source>
        <dbReference type="ARBA" id="ARBA00013858"/>
    </source>
</evidence>
<comment type="subunit">
    <text evidence="6">Heterotetramer of 2 MoaD subunits and 2 MoaE subunits. Also stable as homodimer. The enzyme changes between these two forms during catalysis.</text>
</comment>
<evidence type="ECO:0000256" key="3">
    <source>
        <dbReference type="ARBA" id="ARBA00011950"/>
    </source>
</evidence>
<protein>
    <recommendedName>
        <fullName evidence="4">Molybdopterin synthase catalytic subunit</fullName>
        <ecNumber evidence="3">2.8.1.12</ecNumber>
    </recommendedName>
    <alternativeName>
        <fullName evidence="9">MPT synthase subunit 2</fullName>
    </alternativeName>
    <alternativeName>
        <fullName evidence="7">Molybdenum cofactor biosynthesis protein E</fullName>
    </alternativeName>
    <alternativeName>
        <fullName evidence="8">Molybdopterin-converting factor large subunit</fullName>
    </alternativeName>
    <alternativeName>
        <fullName evidence="10">Molybdopterin-converting factor subunit 2</fullName>
    </alternativeName>
</protein>
<evidence type="ECO:0000256" key="10">
    <source>
        <dbReference type="ARBA" id="ARBA00032474"/>
    </source>
</evidence>
<name>A0ABY6BIP1_9GAMM</name>
<evidence type="ECO:0000313" key="12">
    <source>
        <dbReference type="EMBL" id="UXI69632.1"/>
    </source>
</evidence>
<reference evidence="12" key="1">
    <citation type="submission" date="2022-09" db="EMBL/GenBank/DDBJ databases">
        <title>Tahibacter sp. nov., isolated from a fresh water.</title>
        <authorList>
            <person name="Baek J.H."/>
            <person name="Lee J.K."/>
            <person name="Kim J.M."/>
            <person name="Jeon C.O."/>
        </authorList>
    </citation>
    <scope>NUCLEOTIDE SEQUENCE</scope>
    <source>
        <strain evidence="12">W38</strain>
    </source>
</reference>
<keyword evidence="13" id="KW-1185">Reference proteome</keyword>
<dbReference type="SUPFAM" id="SSF54690">
    <property type="entry name" value="Molybdopterin synthase subunit MoaE"/>
    <property type="match status" value="1"/>
</dbReference>
<dbReference type="PANTHER" id="PTHR23404">
    <property type="entry name" value="MOLYBDOPTERIN SYNTHASE RELATED"/>
    <property type="match status" value="1"/>
</dbReference>
<dbReference type="EC" id="2.8.1.12" evidence="3"/>
<keyword evidence="5" id="KW-0501">Molybdenum cofactor biosynthesis</keyword>
<evidence type="ECO:0000313" key="13">
    <source>
        <dbReference type="Proteomes" id="UP001064632"/>
    </source>
</evidence>
<comment type="catalytic activity">
    <reaction evidence="11">
        <text>2 [molybdopterin-synthase sulfur-carrier protein]-C-terminal-Gly-aminoethanethioate + cyclic pyranopterin phosphate + H2O = molybdopterin + 2 [molybdopterin-synthase sulfur-carrier protein]-C-terminal Gly-Gly + 2 H(+)</text>
        <dbReference type="Rhea" id="RHEA:26333"/>
        <dbReference type="Rhea" id="RHEA-COMP:12202"/>
        <dbReference type="Rhea" id="RHEA-COMP:19907"/>
        <dbReference type="ChEBI" id="CHEBI:15377"/>
        <dbReference type="ChEBI" id="CHEBI:15378"/>
        <dbReference type="ChEBI" id="CHEBI:58698"/>
        <dbReference type="ChEBI" id="CHEBI:59648"/>
        <dbReference type="ChEBI" id="CHEBI:90778"/>
        <dbReference type="ChEBI" id="CHEBI:232372"/>
        <dbReference type="EC" id="2.8.1.12"/>
    </reaction>
</comment>
<gene>
    <name evidence="12" type="ORF">N4264_08360</name>
</gene>
<sequence>MSDFALQDSAVDSAAWSQRLASRTAGACVTFEGWVRDHNDGRAVQRLSYQAYAPLALAEGEAILADARRRFAIEQAYCVHRVGDLAIGDLAVWVGVSAGHRGPAFEACRFIIDEIKLRVPIWKNEFYADGESGWLHPDGSSVGG</sequence>
<dbReference type="Pfam" id="PF02391">
    <property type="entry name" value="MoaE"/>
    <property type="match status" value="1"/>
</dbReference>
<dbReference type="Proteomes" id="UP001064632">
    <property type="component" value="Chromosome"/>
</dbReference>
<evidence type="ECO:0000256" key="8">
    <source>
        <dbReference type="ARBA" id="ARBA00030407"/>
    </source>
</evidence>
<comment type="pathway">
    <text evidence="1">Cofactor biosynthesis; molybdopterin biosynthesis.</text>
</comment>
<evidence type="ECO:0000256" key="9">
    <source>
        <dbReference type="ARBA" id="ARBA00030781"/>
    </source>
</evidence>
<accession>A0ABY6BIP1</accession>
<evidence type="ECO:0000256" key="2">
    <source>
        <dbReference type="ARBA" id="ARBA00005426"/>
    </source>
</evidence>
<evidence type="ECO:0000256" key="11">
    <source>
        <dbReference type="ARBA" id="ARBA00049878"/>
    </source>
</evidence>
<dbReference type="InterPro" id="IPR036563">
    <property type="entry name" value="MoaE_sf"/>
</dbReference>
<evidence type="ECO:0000256" key="5">
    <source>
        <dbReference type="ARBA" id="ARBA00023150"/>
    </source>
</evidence>
<dbReference type="InterPro" id="IPR003448">
    <property type="entry name" value="Mopterin_biosynth_MoaE"/>
</dbReference>
<dbReference type="Gene3D" id="3.90.1170.40">
    <property type="entry name" value="Molybdopterin biosynthesis MoaE subunit"/>
    <property type="match status" value="1"/>
</dbReference>
<comment type="similarity">
    <text evidence="2">Belongs to the MoaE family.</text>
</comment>